<organism evidence="1 2">
    <name type="scientific">Rosistilla ulvae</name>
    <dbReference type="NCBI Taxonomy" id="1930277"/>
    <lineage>
        <taxon>Bacteria</taxon>
        <taxon>Pseudomonadati</taxon>
        <taxon>Planctomycetota</taxon>
        <taxon>Planctomycetia</taxon>
        <taxon>Pirellulales</taxon>
        <taxon>Pirellulaceae</taxon>
        <taxon>Rosistilla</taxon>
    </lineage>
</organism>
<dbReference type="EMBL" id="CP036261">
    <property type="protein sequence ID" value="QDS86442.1"/>
    <property type="molecule type" value="Genomic_DNA"/>
</dbReference>
<proteinExistence type="predicted"/>
<gene>
    <name evidence="1" type="ORF">EC9_06040</name>
</gene>
<protein>
    <submittedName>
        <fullName evidence="1">Uncharacterized protein</fullName>
    </submittedName>
</protein>
<dbReference type="AlphaFoldDB" id="A0A517LUZ6"/>
<dbReference type="KEGG" id="ruv:EC9_06040"/>
<evidence type="ECO:0000313" key="1">
    <source>
        <dbReference type="EMBL" id="QDS86442.1"/>
    </source>
</evidence>
<name>A0A517LUZ6_9BACT</name>
<sequence length="173" mass="19451">MPPVVLLFLLLGWVFLLDSQFWRKGERGVCEIRCRQNALGDRLERLPLSTKVPFGECGDDETGAVFPGDALKGSPTLLLRCDRESVAKRLGKATPSPWVLCPPPQKKKGPVRFCRVGSERTRRSMAACSVVSEWRQRRGALERADHVSVLRRVEVAVEVEVDRFGDETHRTVP</sequence>
<accession>A0A517LUZ6</accession>
<reference evidence="1 2" key="1">
    <citation type="submission" date="2019-02" db="EMBL/GenBank/DDBJ databases">
        <title>Deep-cultivation of Planctomycetes and their phenomic and genomic characterization uncovers novel biology.</title>
        <authorList>
            <person name="Wiegand S."/>
            <person name="Jogler M."/>
            <person name="Boedeker C."/>
            <person name="Pinto D."/>
            <person name="Vollmers J."/>
            <person name="Rivas-Marin E."/>
            <person name="Kohn T."/>
            <person name="Peeters S.H."/>
            <person name="Heuer A."/>
            <person name="Rast P."/>
            <person name="Oberbeckmann S."/>
            <person name="Bunk B."/>
            <person name="Jeske O."/>
            <person name="Meyerdierks A."/>
            <person name="Storesund J.E."/>
            <person name="Kallscheuer N."/>
            <person name="Luecker S."/>
            <person name="Lage O.M."/>
            <person name="Pohl T."/>
            <person name="Merkel B.J."/>
            <person name="Hornburger P."/>
            <person name="Mueller R.-W."/>
            <person name="Bruemmer F."/>
            <person name="Labrenz M."/>
            <person name="Spormann A.M."/>
            <person name="Op den Camp H."/>
            <person name="Overmann J."/>
            <person name="Amann R."/>
            <person name="Jetten M.S.M."/>
            <person name="Mascher T."/>
            <person name="Medema M.H."/>
            <person name="Devos D.P."/>
            <person name="Kaster A.-K."/>
            <person name="Ovreas L."/>
            <person name="Rohde M."/>
            <person name="Galperin M.Y."/>
            <person name="Jogler C."/>
        </authorList>
    </citation>
    <scope>NUCLEOTIDE SEQUENCE [LARGE SCALE GENOMIC DNA]</scope>
    <source>
        <strain evidence="1 2">EC9</strain>
    </source>
</reference>
<dbReference type="Proteomes" id="UP000319557">
    <property type="component" value="Chromosome"/>
</dbReference>
<evidence type="ECO:0000313" key="2">
    <source>
        <dbReference type="Proteomes" id="UP000319557"/>
    </source>
</evidence>
<keyword evidence="2" id="KW-1185">Reference proteome</keyword>